<evidence type="ECO:0000313" key="2">
    <source>
        <dbReference type="Proteomes" id="UP000009070"/>
    </source>
</evidence>
<accession>Q6KGR1</accession>
<organism evidence="1 2">
    <name type="scientific">Salmonella phage Felix O1 (isolate Felix O1-VT1)</name>
    <name type="common">Bacteriophage Felix O1</name>
    <dbReference type="NCBI Taxonomy" id="1283336"/>
    <lineage>
        <taxon>Viruses</taxon>
        <taxon>Duplodnaviria</taxon>
        <taxon>Heunggongvirae</taxon>
        <taxon>Uroviricota</taxon>
        <taxon>Caudoviricetes</taxon>
        <taxon>Andersonviridae</taxon>
        <taxon>Ounavirinae</taxon>
        <taxon>Felixounavirus</taxon>
        <taxon>Felixounavirus felixO1</taxon>
    </lineage>
</organism>
<sequence length="72" mass="7754">MAKKSAIAKLASYSTDSHTLTANRNIFKSNSLFITFDLPNMSDISYCAPSSVIPAATSANELFTFSTSKITL</sequence>
<reference evidence="1 2" key="1">
    <citation type="submission" date="2000-11" db="EMBL/GenBank/DDBJ databases">
        <title>Bacteriophage Felix O1: Genetic Characterization.</title>
        <authorList>
            <person name="Sriranganathan N."/>
            <person name="Whichard J.M."/>
            <person name="Pierson F.W."/>
            <person name="Kapur V."/>
            <person name="Weigt L.A."/>
        </authorList>
    </citation>
    <scope>NUCLEOTIDE SEQUENCE [LARGE SCALE GENOMIC DNA]</scope>
    <source>
        <strain evidence="1">Felix O1-VT1</strain>
    </source>
</reference>
<name>Q6KGR1_BPFO1</name>
<dbReference type="Proteomes" id="UP000009070">
    <property type="component" value="Segment"/>
</dbReference>
<evidence type="ECO:0000313" key="1">
    <source>
        <dbReference type="EMBL" id="AAQ14624.1"/>
    </source>
</evidence>
<organismHost>
    <name type="scientific">Salmonella</name>
    <dbReference type="NCBI Taxonomy" id="590"/>
</organismHost>
<protein>
    <submittedName>
        <fullName evidence="1">Uncharacterized protein</fullName>
    </submittedName>
</protein>
<dbReference type="EMBL" id="AF320576">
    <property type="protein sequence ID" value="AAQ14624.1"/>
    <property type="molecule type" value="Genomic_DNA"/>
</dbReference>
<keyword evidence="2" id="KW-1185">Reference proteome</keyword>
<proteinExistence type="predicted"/>